<proteinExistence type="predicted"/>
<gene>
    <name evidence="1" type="ORF">BCR33DRAFT_735721</name>
</gene>
<protein>
    <submittedName>
        <fullName evidence="1">Uncharacterized protein</fullName>
    </submittedName>
</protein>
<sequence>MTAANLLSTSLRSHTISPPSSTVANKHCPVTIICKTELRAPKLALVNELSIQGAANVFSVFSNSCRLAMELQCIGGEATAAGLLDTEILLALFIGVLRDSQSDLDAQFACLQISELGGLKEAPMGNGLLEELKTFTVVLDVWCKTSAGKGGERESVSTNSAVNAAGDFWGGLGLLTLGPNR</sequence>
<evidence type="ECO:0000313" key="1">
    <source>
        <dbReference type="EMBL" id="ORY48246.1"/>
    </source>
</evidence>
<keyword evidence="2" id="KW-1185">Reference proteome</keyword>
<accession>A0A1Y2CMU0</accession>
<name>A0A1Y2CMU0_9FUNG</name>
<evidence type="ECO:0000313" key="2">
    <source>
        <dbReference type="Proteomes" id="UP000193642"/>
    </source>
</evidence>
<comment type="caution">
    <text evidence="1">The sequence shown here is derived from an EMBL/GenBank/DDBJ whole genome shotgun (WGS) entry which is preliminary data.</text>
</comment>
<organism evidence="1 2">
    <name type="scientific">Rhizoclosmatium globosum</name>
    <dbReference type="NCBI Taxonomy" id="329046"/>
    <lineage>
        <taxon>Eukaryota</taxon>
        <taxon>Fungi</taxon>
        <taxon>Fungi incertae sedis</taxon>
        <taxon>Chytridiomycota</taxon>
        <taxon>Chytridiomycota incertae sedis</taxon>
        <taxon>Chytridiomycetes</taxon>
        <taxon>Chytridiales</taxon>
        <taxon>Chytriomycetaceae</taxon>
        <taxon>Rhizoclosmatium</taxon>
    </lineage>
</organism>
<dbReference type="EMBL" id="MCGO01000012">
    <property type="protein sequence ID" value="ORY48246.1"/>
    <property type="molecule type" value="Genomic_DNA"/>
</dbReference>
<dbReference type="Proteomes" id="UP000193642">
    <property type="component" value="Unassembled WGS sequence"/>
</dbReference>
<dbReference type="AlphaFoldDB" id="A0A1Y2CMU0"/>
<reference evidence="1 2" key="1">
    <citation type="submission" date="2016-07" db="EMBL/GenBank/DDBJ databases">
        <title>Pervasive Adenine N6-methylation of Active Genes in Fungi.</title>
        <authorList>
            <consortium name="DOE Joint Genome Institute"/>
            <person name="Mondo S.J."/>
            <person name="Dannebaum R.O."/>
            <person name="Kuo R.C."/>
            <person name="Labutti K."/>
            <person name="Haridas S."/>
            <person name="Kuo A."/>
            <person name="Salamov A."/>
            <person name="Ahrendt S.R."/>
            <person name="Lipzen A."/>
            <person name="Sullivan W."/>
            <person name="Andreopoulos W.B."/>
            <person name="Clum A."/>
            <person name="Lindquist E."/>
            <person name="Daum C."/>
            <person name="Ramamoorthy G.K."/>
            <person name="Gryganskyi A."/>
            <person name="Culley D."/>
            <person name="Magnuson J.K."/>
            <person name="James T.Y."/>
            <person name="O'Malley M.A."/>
            <person name="Stajich J.E."/>
            <person name="Spatafora J.W."/>
            <person name="Visel A."/>
            <person name="Grigoriev I.V."/>
        </authorList>
    </citation>
    <scope>NUCLEOTIDE SEQUENCE [LARGE SCALE GENOMIC DNA]</scope>
    <source>
        <strain evidence="1 2">JEL800</strain>
    </source>
</reference>